<evidence type="ECO:0000313" key="8">
    <source>
        <dbReference type="EMBL" id="ADG06709.1"/>
    </source>
</evidence>
<dbReference type="eggNOG" id="COG3648">
    <property type="taxonomic scope" value="Bacteria"/>
</dbReference>
<feature type="binding site" evidence="6">
    <location>
        <position position="80"/>
    </location>
    <ligand>
        <name>O2</name>
        <dbReference type="ChEBI" id="CHEBI:15379"/>
    </ligand>
</feature>
<evidence type="ECO:0000256" key="5">
    <source>
        <dbReference type="PIRNR" id="PIRNR000241"/>
    </source>
</evidence>
<dbReference type="EC" id="1.7.3.3" evidence="5 7"/>
<evidence type="ECO:0000256" key="3">
    <source>
        <dbReference type="ARBA" id="ARBA00022631"/>
    </source>
</evidence>
<evidence type="ECO:0000256" key="2">
    <source>
        <dbReference type="ARBA" id="ARBA00009760"/>
    </source>
</evidence>
<organism evidence="8 9">
    <name type="scientific">Kyrpidia tusciae (strain DSM 2912 / NBRC 15312 / T2)</name>
    <name type="common">Bacillus tusciae</name>
    <dbReference type="NCBI Taxonomy" id="562970"/>
    <lineage>
        <taxon>Bacteria</taxon>
        <taxon>Bacillati</taxon>
        <taxon>Bacillota</taxon>
        <taxon>Bacilli</taxon>
        <taxon>Bacillales</taxon>
        <taxon>Alicyclobacillaceae</taxon>
        <taxon>Kyrpidia</taxon>
    </lineage>
</organism>
<dbReference type="Proteomes" id="UP000002368">
    <property type="component" value="Chromosome"/>
</dbReference>
<feature type="binding site" evidence="6">
    <location>
        <position position="282"/>
    </location>
    <ligand>
        <name>urate</name>
        <dbReference type="ChEBI" id="CHEBI:17775"/>
    </ligand>
</feature>
<feature type="binding site" evidence="6">
    <location>
        <position position="256"/>
    </location>
    <ligand>
        <name>urate</name>
        <dbReference type="ChEBI" id="CHEBI:17775"/>
    </ligand>
</feature>
<gene>
    <name evidence="8" type="ordered locus">Btus_2019</name>
</gene>
<feature type="binding site" evidence="6">
    <location>
        <position position="190"/>
    </location>
    <ligand>
        <name>urate</name>
        <dbReference type="ChEBI" id="CHEBI:17775"/>
    </ligand>
</feature>
<dbReference type="PANTHER" id="PTHR42874:SF1">
    <property type="entry name" value="URICASE"/>
    <property type="match status" value="1"/>
</dbReference>
<dbReference type="GO" id="GO:0006145">
    <property type="term" value="P:purine nucleobase catabolic process"/>
    <property type="evidence" value="ECO:0007669"/>
    <property type="project" value="TreeGrafter"/>
</dbReference>
<dbReference type="SUPFAM" id="SSF55620">
    <property type="entry name" value="Tetrahydrobiopterin biosynthesis enzymes-like"/>
    <property type="match status" value="2"/>
</dbReference>
<dbReference type="Gene3D" id="3.10.270.10">
    <property type="entry name" value="Urate Oxidase"/>
    <property type="match status" value="1"/>
</dbReference>
<feature type="binding site" evidence="6">
    <location>
        <position position="256"/>
    </location>
    <ligand>
        <name>5-hydroxyisourate</name>
        <dbReference type="ChEBI" id="CHEBI:18072"/>
    </ligand>
</feature>
<feature type="binding site" evidence="6">
    <location>
        <position position="190"/>
    </location>
    <ligand>
        <name>5-hydroxyisourate</name>
        <dbReference type="ChEBI" id="CHEBI:18072"/>
    </ligand>
</feature>
<comment type="catalytic activity">
    <reaction evidence="5 7">
        <text>urate + O2 + H2O = 5-hydroxyisourate + H2O2</text>
        <dbReference type="Rhea" id="RHEA:21368"/>
        <dbReference type="ChEBI" id="CHEBI:15377"/>
        <dbReference type="ChEBI" id="CHEBI:15379"/>
        <dbReference type="ChEBI" id="CHEBI:16240"/>
        <dbReference type="ChEBI" id="CHEBI:17775"/>
        <dbReference type="ChEBI" id="CHEBI:18072"/>
        <dbReference type="EC" id="1.7.3.3"/>
    </reaction>
</comment>
<keyword evidence="3 5" id="KW-0659">Purine metabolism</keyword>
<proteinExistence type="inferred from homology"/>
<comment type="function">
    <text evidence="5 7">Catalyzes the oxidation of uric acid to 5-hydroxyisourate, which is further processed to form (S)-allantoin.</text>
</comment>
<dbReference type="SMR" id="D5WQV0"/>
<dbReference type="PANTHER" id="PTHR42874">
    <property type="entry name" value="URICASE"/>
    <property type="match status" value="1"/>
</dbReference>
<dbReference type="EMBL" id="CP002017">
    <property type="protein sequence ID" value="ADG06709.1"/>
    <property type="molecule type" value="Genomic_DNA"/>
</dbReference>
<dbReference type="RefSeq" id="WP_013075995.1">
    <property type="nucleotide sequence ID" value="NC_014098.1"/>
</dbReference>
<dbReference type="GO" id="GO:0019628">
    <property type="term" value="P:urate catabolic process"/>
    <property type="evidence" value="ECO:0007669"/>
    <property type="project" value="UniProtKB-UniPathway"/>
</dbReference>
<protein>
    <recommendedName>
        <fullName evidence="5 7">Uricase</fullName>
        <ecNumber evidence="5 7">1.7.3.3</ecNumber>
    </recommendedName>
    <alternativeName>
        <fullName evidence="5">Urate oxidase</fullName>
    </alternativeName>
</protein>
<feature type="binding site" evidence="6">
    <location>
        <position position="80"/>
    </location>
    <ligand>
        <name>urate</name>
        <dbReference type="ChEBI" id="CHEBI:17775"/>
    </ligand>
</feature>
<feature type="binding site" evidence="6">
    <location>
        <position position="207"/>
    </location>
    <ligand>
        <name>urate</name>
        <dbReference type="ChEBI" id="CHEBI:17775"/>
    </ligand>
</feature>
<feature type="binding site" evidence="6">
    <location>
        <position position="80"/>
    </location>
    <ligand>
        <name>5-hydroxyisourate</name>
        <dbReference type="ChEBI" id="CHEBI:18072"/>
    </ligand>
</feature>
<dbReference type="KEGG" id="bts:Btus_2019"/>
<comment type="similarity">
    <text evidence="2 5 7">Belongs to the uricase family.</text>
</comment>
<dbReference type="PRINTS" id="PR00093">
    <property type="entry name" value="URICASE"/>
</dbReference>
<evidence type="ECO:0000313" key="9">
    <source>
        <dbReference type="Proteomes" id="UP000002368"/>
    </source>
</evidence>
<evidence type="ECO:0000256" key="1">
    <source>
        <dbReference type="ARBA" id="ARBA00004831"/>
    </source>
</evidence>
<evidence type="ECO:0000256" key="6">
    <source>
        <dbReference type="PIRSR" id="PIRSR000241-2"/>
    </source>
</evidence>
<evidence type="ECO:0000256" key="7">
    <source>
        <dbReference type="RuleBase" id="RU004455"/>
    </source>
</evidence>
<dbReference type="InterPro" id="IPR002042">
    <property type="entry name" value="Uricase"/>
</dbReference>
<evidence type="ECO:0000256" key="4">
    <source>
        <dbReference type="ARBA" id="ARBA00023002"/>
    </source>
</evidence>
<dbReference type="STRING" id="562970.Btus_2019"/>
<dbReference type="HOGENOM" id="CLU_048151_0_0_9"/>
<feature type="binding site" evidence="6">
    <location>
        <position position="207"/>
    </location>
    <ligand>
        <name>5-hydroxyisourate</name>
        <dbReference type="ChEBI" id="CHEBI:18072"/>
    </ligand>
</feature>
<dbReference type="AlphaFoldDB" id="D5WQV0"/>
<reference evidence="8 9" key="1">
    <citation type="journal article" date="2011" name="Stand. Genomic Sci.">
        <title>Complete genome sequence of the thermophilic, hydrogen-oxidizing Bacillus tusciae type strain (T2) and reclassification in the new genus, Kyrpidia gen. nov. as Kyrpidia tusciae comb. nov. and emendation of the family Alicyclobacillaceae da Costa and Rainey, 2010.</title>
        <authorList>
            <person name="Klenk H.P."/>
            <person name="Lapidus A."/>
            <person name="Chertkov O."/>
            <person name="Copeland A."/>
            <person name="Del Rio T.G."/>
            <person name="Nolan M."/>
            <person name="Lucas S."/>
            <person name="Chen F."/>
            <person name="Tice H."/>
            <person name="Cheng J.F."/>
            <person name="Han C."/>
            <person name="Bruce D."/>
            <person name="Goodwin L."/>
            <person name="Pitluck S."/>
            <person name="Pati A."/>
            <person name="Ivanova N."/>
            <person name="Mavromatis K."/>
            <person name="Daum C."/>
            <person name="Chen A."/>
            <person name="Palaniappan K."/>
            <person name="Chang Y.J."/>
            <person name="Land M."/>
            <person name="Hauser L."/>
            <person name="Jeffries C.D."/>
            <person name="Detter J.C."/>
            <person name="Rohde M."/>
            <person name="Abt B."/>
            <person name="Pukall R."/>
            <person name="Goker M."/>
            <person name="Bristow J."/>
            <person name="Markowitz V."/>
            <person name="Hugenholtz P."/>
            <person name="Eisen J.A."/>
        </authorList>
    </citation>
    <scope>NUCLEOTIDE SEQUENCE [LARGE SCALE GENOMIC DNA]</scope>
    <source>
        <strain evidence="8 9">DSM 2912</strain>
    </source>
</reference>
<feature type="binding site" evidence="6">
    <location>
        <position position="282"/>
    </location>
    <ligand>
        <name>O2</name>
        <dbReference type="ChEBI" id="CHEBI:15379"/>
    </ligand>
</feature>
<comment type="pathway">
    <text evidence="1 5">Purine metabolism; urate degradation; (S)-allantoin from urate: step 1/3.</text>
</comment>
<sequence length="326" mass="36995">MIMTGTMTSGTDQRTMYYGKGDVWVYRSYAKPLRGLGQIPESAFAGRPNVIFGMNVQMAVEGEAFLPSFTEGDNSMVVATDSMKNFILRQAGAFEGATAEGFLEFVAGKFLEKYAHVSGVRLFGRQIPFDELPVPEQEGFRPGELVFRYSMNEYPTAFVAVRRGPEGPVVVEHAGGVAGLKLIKIKGSSFYGYIHDEYTTLPEAQDRPLFIYLYIKWKYEHPEDFRAEHPERYVAAEQVRDIAHTVFHELTSPSIQNLIYHIGRRVLTRFPQLLEVSFEANNRTWETVLEEVEDLAGKRAEAKVYTEPRPPYGFQGFTVTRKDLEE</sequence>
<name>D5WQV0_KYRT2</name>
<feature type="binding site" evidence="6">
    <location>
        <position position="81"/>
    </location>
    <ligand>
        <name>5-hydroxyisourate</name>
        <dbReference type="ChEBI" id="CHEBI:18072"/>
    </ligand>
</feature>
<accession>D5WQV0</accession>
<dbReference type="GO" id="GO:0004846">
    <property type="term" value="F:urate oxidase activity"/>
    <property type="evidence" value="ECO:0007669"/>
    <property type="project" value="UniProtKB-EC"/>
</dbReference>
<dbReference type="UniPathway" id="UPA00394">
    <property type="reaction ID" value="UER00650"/>
</dbReference>
<feature type="binding site" evidence="6">
    <location>
        <position position="81"/>
    </location>
    <ligand>
        <name>urate</name>
        <dbReference type="ChEBI" id="CHEBI:17775"/>
    </ligand>
</feature>
<dbReference type="NCBIfam" id="TIGR03383">
    <property type="entry name" value="urate_oxi"/>
    <property type="match status" value="1"/>
</dbReference>
<dbReference type="Pfam" id="PF01014">
    <property type="entry name" value="Uricase"/>
    <property type="match status" value="2"/>
</dbReference>
<keyword evidence="4 5" id="KW-0560">Oxidoreductase</keyword>
<keyword evidence="9" id="KW-1185">Reference proteome</keyword>
<feature type="binding site" evidence="6">
    <location>
        <position position="282"/>
    </location>
    <ligand>
        <name>5-hydroxyisourate</name>
        <dbReference type="ChEBI" id="CHEBI:18072"/>
    </ligand>
</feature>
<dbReference type="PIRSF" id="PIRSF000241">
    <property type="entry name" value="Urate_oxidase"/>
    <property type="match status" value="1"/>
</dbReference>